<gene>
    <name evidence="4" type="ORF">HYC85_006281</name>
</gene>
<keyword evidence="2" id="KW-0456">Lyase</keyword>
<dbReference type="InterPro" id="IPR008927">
    <property type="entry name" value="6-PGluconate_DH-like_C_sf"/>
</dbReference>
<dbReference type="PANTHER" id="PTHR23309:SF9">
    <property type="entry name" value="PEROXISOMAL FATTY ACID BETA-OXIDATION MULTIFUNCTIONAL PROTEIN MFP2"/>
    <property type="match status" value="1"/>
</dbReference>
<dbReference type="GO" id="GO:0005777">
    <property type="term" value="C:peroxisome"/>
    <property type="evidence" value="ECO:0007669"/>
    <property type="project" value="TreeGrafter"/>
</dbReference>
<reference evidence="4 5" key="2">
    <citation type="submission" date="2020-07" db="EMBL/GenBank/DDBJ databases">
        <title>Genome assembly of wild tea tree DASZ reveals pedigree and selection history of tea varieties.</title>
        <authorList>
            <person name="Zhang W."/>
        </authorList>
    </citation>
    <scope>NUCLEOTIDE SEQUENCE [LARGE SCALE GENOMIC DNA]</scope>
    <source>
        <strain evidence="5">cv. G240</strain>
        <tissue evidence="4">Leaf</tissue>
    </source>
</reference>
<name>A0A7J7HLJ0_CAMSI</name>
<evidence type="ECO:0008006" key="6">
    <source>
        <dbReference type="Google" id="ProtNLM"/>
    </source>
</evidence>
<dbReference type="GO" id="GO:0006635">
    <property type="term" value="P:fatty acid beta-oxidation"/>
    <property type="evidence" value="ECO:0007669"/>
    <property type="project" value="TreeGrafter"/>
</dbReference>
<evidence type="ECO:0000313" key="4">
    <source>
        <dbReference type="EMBL" id="KAF5953425.1"/>
    </source>
</evidence>
<evidence type="ECO:0000256" key="3">
    <source>
        <dbReference type="ARBA" id="ARBA00023268"/>
    </source>
</evidence>
<dbReference type="GO" id="GO:0016853">
    <property type="term" value="F:isomerase activity"/>
    <property type="evidence" value="ECO:0007669"/>
    <property type="project" value="UniProtKB-KW"/>
</dbReference>
<evidence type="ECO:0000256" key="2">
    <source>
        <dbReference type="ARBA" id="ARBA00023239"/>
    </source>
</evidence>
<keyword evidence="3" id="KW-0511">Multifunctional enzyme</keyword>
<organism evidence="4 5">
    <name type="scientific">Camellia sinensis</name>
    <name type="common">Tea plant</name>
    <name type="synonym">Thea sinensis</name>
    <dbReference type="NCBI Taxonomy" id="4442"/>
    <lineage>
        <taxon>Eukaryota</taxon>
        <taxon>Viridiplantae</taxon>
        <taxon>Streptophyta</taxon>
        <taxon>Embryophyta</taxon>
        <taxon>Tracheophyta</taxon>
        <taxon>Spermatophyta</taxon>
        <taxon>Magnoliopsida</taxon>
        <taxon>eudicotyledons</taxon>
        <taxon>Gunneridae</taxon>
        <taxon>Pentapetalae</taxon>
        <taxon>asterids</taxon>
        <taxon>Ericales</taxon>
        <taxon>Theaceae</taxon>
        <taxon>Camellia</taxon>
    </lineage>
</organism>
<sequence length="116" mass="12886">MKLSDKDIVEMVFFPVVSKACRVLAEGIAVKASDLDIAAVMGMGFFPPYRGGIMLWADSLGSKYICSKLEEWSNVYDGGFFKPCAYLAERATKGALLVRILKRIWSTLVERAKSQL</sequence>
<dbReference type="SUPFAM" id="SSF48179">
    <property type="entry name" value="6-phosphogluconate dehydrogenase C-terminal domain-like"/>
    <property type="match status" value="1"/>
</dbReference>
<comment type="caution">
    <text evidence="4">The sequence shown here is derived from an EMBL/GenBank/DDBJ whole genome shotgun (WGS) entry which is preliminary data.</text>
</comment>
<protein>
    <recommendedName>
        <fullName evidence="6">3-hydroxyacyl-CoA dehydrogenase C-terminal domain-containing protein</fullName>
    </recommendedName>
</protein>
<reference evidence="5" key="1">
    <citation type="journal article" date="2020" name="Nat. Commun.">
        <title>Genome assembly of wild tea tree DASZ reveals pedigree and selection history of tea varieties.</title>
        <authorList>
            <person name="Zhang W."/>
            <person name="Zhang Y."/>
            <person name="Qiu H."/>
            <person name="Guo Y."/>
            <person name="Wan H."/>
            <person name="Zhang X."/>
            <person name="Scossa F."/>
            <person name="Alseekh S."/>
            <person name="Zhang Q."/>
            <person name="Wang P."/>
            <person name="Xu L."/>
            <person name="Schmidt M.H."/>
            <person name="Jia X."/>
            <person name="Li D."/>
            <person name="Zhu A."/>
            <person name="Guo F."/>
            <person name="Chen W."/>
            <person name="Ni D."/>
            <person name="Usadel B."/>
            <person name="Fernie A.R."/>
            <person name="Wen W."/>
        </authorList>
    </citation>
    <scope>NUCLEOTIDE SEQUENCE [LARGE SCALE GENOMIC DNA]</scope>
    <source>
        <strain evidence="5">cv. G240</strain>
    </source>
</reference>
<keyword evidence="5" id="KW-1185">Reference proteome</keyword>
<evidence type="ECO:0000256" key="1">
    <source>
        <dbReference type="ARBA" id="ARBA00023235"/>
    </source>
</evidence>
<dbReference type="PANTHER" id="PTHR23309">
    <property type="entry name" value="3-HYDROXYACYL-COA DEHYROGENASE"/>
    <property type="match status" value="1"/>
</dbReference>
<dbReference type="Gene3D" id="1.10.1040.50">
    <property type="match status" value="1"/>
</dbReference>
<dbReference type="Proteomes" id="UP000593564">
    <property type="component" value="Unassembled WGS sequence"/>
</dbReference>
<proteinExistence type="predicted"/>
<keyword evidence="1" id="KW-0413">Isomerase</keyword>
<dbReference type="GO" id="GO:0016829">
    <property type="term" value="F:lyase activity"/>
    <property type="evidence" value="ECO:0007669"/>
    <property type="project" value="UniProtKB-KW"/>
</dbReference>
<dbReference type="GO" id="GO:0003857">
    <property type="term" value="F:(3S)-3-hydroxyacyl-CoA dehydrogenase (NAD+) activity"/>
    <property type="evidence" value="ECO:0007669"/>
    <property type="project" value="TreeGrafter"/>
</dbReference>
<evidence type="ECO:0000313" key="5">
    <source>
        <dbReference type="Proteomes" id="UP000593564"/>
    </source>
</evidence>
<accession>A0A7J7HLJ0</accession>
<dbReference type="AlphaFoldDB" id="A0A7J7HLJ0"/>
<dbReference type="EMBL" id="JACBKZ010000003">
    <property type="protein sequence ID" value="KAF5953425.1"/>
    <property type="molecule type" value="Genomic_DNA"/>
</dbReference>